<evidence type="ECO:0008006" key="2">
    <source>
        <dbReference type="Google" id="ProtNLM"/>
    </source>
</evidence>
<accession>X0TWS6</accession>
<dbReference type="EMBL" id="BARS01005912">
    <property type="protein sequence ID" value="GAF80570.1"/>
    <property type="molecule type" value="Genomic_DNA"/>
</dbReference>
<proteinExistence type="predicted"/>
<organism evidence="1">
    <name type="scientific">marine sediment metagenome</name>
    <dbReference type="NCBI Taxonomy" id="412755"/>
    <lineage>
        <taxon>unclassified sequences</taxon>
        <taxon>metagenomes</taxon>
        <taxon>ecological metagenomes</taxon>
    </lineage>
</organism>
<name>X0TWS6_9ZZZZ</name>
<protein>
    <recommendedName>
        <fullName evidence="2">Glycosyl transferase family 1 domain-containing protein</fullName>
    </recommendedName>
</protein>
<feature type="non-terminal residue" evidence="1">
    <location>
        <position position="1"/>
    </location>
</feature>
<dbReference type="SUPFAM" id="SSF53756">
    <property type="entry name" value="UDP-Glycosyltransferase/glycogen phosphorylase"/>
    <property type="match status" value="1"/>
</dbReference>
<gene>
    <name evidence="1" type="ORF">S01H1_11592</name>
</gene>
<reference evidence="1" key="1">
    <citation type="journal article" date="2014" name="Front. Microbiol.">
        <title>High frequency of phylogenetically diverse reductive dehalogenase-homologous genes in deep subseafloor sedimentary metagenomes.</title>
        <authorList>
            <person name="Kawai M."/>
            <person name="Futagami T."/>
            <person name="Toyoda A."/>
            <person name="Takaki Y."/>
            <person name="Nishi S."/>
            <person name="Hori S."/>
            <person name="Arai W."/>
            <person name="Tsubouchi T."/>
            <person name="Morono Y."/>
            <person name="Uchiyama I."/>
            <person name="Ito T."/>
            <person name="Fujiyama A."/>
            <person name="Inagaki F."/>
            <person name="Takami H."/>
        </authorList>
    </citation>
    <scope>NUCLEOTIDE SEQUENCE</scope>
    <source>
        <strain evidence="1">Expedition CK06-06</strain>
    </source>
</reference>
<dbReference type="Gene3D" id="3.40.50.2000">
    <property type="entry name" value="Glycogen Phosphorylase B"/>
    <property type="match status" value="1"/>
</dbReference>
<comment type="caution">
    <text evidence="1">The sequence shown here is derived from an EMBL/GenBank/DDBJ whole genome shotgun (WGS) entry which is preliminary data.</text>
</comment>
<evidence type="ECO:0000313" key="1">
    <source>
        <dbReference type="EMBL" id="GAF80570.1"/>
    </source>
</evidence>
<sequence>YRYGISPNKLMDYIMAVKPVVHAVNAGNDLVAESRSGISCASEDPRAVSDAVLQLMRMSADERAAMGERGRKYVVRHYQYPQLARRFLEVMQIG</sequence>
<dbReference type="AlphaFoldDB" id="X0TWS6"/>